<feature type="chain" id="PRO_5045685065" evidence="1">
    <location>
        <begin position="20"/>
        <end position="177"/>
    </location>
</feature>
<dbReference type="EMBL" id="JAVIZX010000001">
    <property type="protein sequence ID" value="MDR6213547.1"/>
    <property type="molecule type" value="Genomic_DNA"/>
</dbReference>
<proteinExistence type="predicted"/>
<dbReference type="Proteomes" id="UP001267710">
    <property type="component" value="Unassembled WGS sequence"/>
</dbReference>
<protein>
    <submittedName>
        <fullName evidence="2">Uncharacterized protein</fullName>
    </submittedName>
</protein>
<name>A0ABU1I8J7_9BURK</name>
<reference evidence="2 3" key="1">
    <citation type="submission" date="2023-08" db="EMBL/GenBank/DDBJ databases">
        <title>Functional and genomic diversity of the sorghum phyllosphere microbiome.</title>
        <authorList>
            <person name="Shade A."/>
        </authorList>
    </citation>
    <scope>NUCLEOTIDE SEQUENCE [LARGE SCALE GENOMIC DNA]</scope>
    <source>
        <strain evidence="2 3">SORGH_AS_0335</strain>
    </source>
</reference>
<gene>
    <name evidence="2" type="ORF">QE399_001236</name>
</gene>
<evidence type="ECO:0000313" key="3">
    <source>
        <dbReference type="Proteomes" id="UP001267710"/>
    </source>
</evidence>
<keyword evidence="3" id="KW-1185">Reference proteome</keyword>
<evidence type="ECO:0000256" key="1">
    <source>
        <dbReference type="SAM" id="SignalP"/>
    </source>
</evidence>
<comment type="caution">
    <text evidence="2">The sequence shown here is derived from an EMBL/GenBank/DDBJ whole genome shotgun (WGS) entry which is preliminary data.</text>
</comment>
<organism evidence="2 3">
    <name type="scientific">Paracidovorax wautersii</name>
    <dbReference type="NCBI Taxonomy" id="1177982"/>
    <lineage>
        <taxon>Bacteria</taxon>
        <taxon>Pseudomonadati</taxon>
        <taxon>Pseudomonadota</taxon>
        <taxon>Betaproteobacteria</taxon>
        <taxon>Burkholderiales</taxon>
        <taxon>Comamonadaceae</taxon>
        <taxon>Paracidovorax</taxon>
    </lineage>
</organism>
<feature type="signal peptide" evidence="1">
    <location>
        <begin position="1"/>
        <end position="19"/>
    </location>
</feature>
<keyword evidence="1" id="KW-0732">Signal</keyword>
<sequence length="177" mass="19494">MKAFAIAVSLLLGATLCHARPLSTDEVLALPITEVEANLPDSHPAVLYAYAKRLFAQEQRRNEAVMWFYAGQMRFRFLLAAQPARPPDREAGIMASLNSTIGQTLNEWAGGSPQDWAASIDQALAWDAAHGNAVTSQQTHEKAWQETRSGLAGLRDSILANAQDIRKQRAQRGLENR</sequence>
<accession>A0ABU1I8J7</accession>
<evidence type="ECO:0000313" key="2">
    <source>
        <dbReference type="EMBL" id="MDR6213547.1"/>
    </source>
</evidence>
<dbReference type="RefSeq" id="WP_309827115.1">
    <property type="nucleotide sequence ID" value="NZ_JAVIZX010000001.1"/>
</dbReference>